<feature type="transmembrane region" description="Helical" evidence="1">
    <location>
        <begin position="73"/>
        <end position="92"/>
    </location>
</feature>
<evidence type="ECO:0000256" key="1">
    <source>
        <dbReference type="SAM" id="Phobius"/>
    </source>
</evidence>
<organism evidence="2 3">
    <name type="scientific">Achromobacter deleyi</name>
    <dbReference type="NCBI Taxonomy" id="1353891"/>
    <lineage>
        <taxon>Bacteria</taxon>
        <taxon>Pseudomonadati</taxon>
        <taxon>Pseudomonadota</taxon>
        <taxon>Betaproteobacteria</taxon>
        <taxon>Burkholderiales</taxon>
        <taxon>Alcaligenaceae</taxon>
        <taxon>Achromobacter</taxon>
    </lineage>
</organism>
<gene>
    <name evidence="2" type="ORF">LMG3458_04483</name>
</gene>
<dbReference type="Proteomes" id="UP000494111">
    <property type="component" value="Unassembled WGS sequence"/>
</dbReference>
<feature type="transmembrane region" description="Helical" evidence="1">
    <location>
        <begin position="112"/>
        <end position="137"/>
    </location>
</feature>
<evidence type="ECO:0000313" key="2">
    <source>
        <dbReference type="EMBL" id="CAB3726977.1"/>
    </source>
</evidence>
<feature type="transmembrane region" description="Helical" evidence="1">
    <location>
        <begin position="197"/>
        <end position="217"/>
    </location>
</feature>
<proteinExistence type="predicted"/>
<feature type="transmembrane region" description="Helical" evidence="1">
    <location>
        <begin position="158"/>
        <end position="177"/>
    </location>
</feature>
<protein>
    <submittedName>
        <fullName evidence="2">Uncharacterized protein</fullName>
    </submittedName>
</protein>
<evidence type="ECO:0000313" key="3">
    <source>
        <dbReference type="Proteomes" id="UP000494111"/>
    </source>
</evidence>
<keyword evidence="1" id="KW-1133">Transmembrane helix</keyword>
<sequence>MLAAAPWSLAIFTLSLPFALMTTRLYQRIDLLWVVLALVNLIAFAKMTYAWHRVVVLGDAGRNDATQGSTGDARHLVLLALFAIALAVLTRANGDVPFIVYVLLNGAEDARFWAALVAVQLLIWVPVCYLLAVYGLCLPRVAATGEYGFRSIRATMRYPRWPLMAMLLLLVSVAGYFNSDLVELRLDLTNIDALWGAVGVLLCVPITFVLTALYAVAYRDSAK</sequence>
<keyword evidence="1" id="KW-0472">Membrane</keyword>
<feature type="transmembrane region" description="Helical" evidence="1">
    <location>
        <begin position="31"/>
        <end position="52"/>
    </location>
</feature>
<accession>A0A6S7BSM7</accession>
<dbReference type="EMBL" id="CADIJO010000018">
    <property type="protein sequence ID" value="CAB3726977.1"/>
    <property type="molecule type" value="Genomic_DNA"/>
</dbReference>
<dbReference type="AlphaFoldDB" id="A0A6S7BSM7"/>
<keyword evidence="1" id="KW-0812">Transmembrane</keyword>
<name>A0A6S7BSM7_9BURK</name>
<reference evidence="2 3" key="1">
    <citation type="submission" date="2020-04" db="EMBL/GenBank/DDBJ databases">
        <authorList>
            <person name="De Canck E."/>
        </authorList>
    </citation>
    <scope>NUCLEOTIDE SEQUENCE [LARGE SCALE GENOMIC DNA]</scope>
    <source>
        <strain evidence="2 3">LMG 3458</strain>
    </source>
</reference>